<sequence>MATETTAAPQGTKRTRDEADAGGLNAEEQVQQESDSEDDDIGPALPSAEAPKKKRRKLPYEKQYIAALPSSTRYSKSLMHKDQLAFCTFTPHTDFLITSSIDGFVKFWKKVSGGIEFVKEFKAHNGEIKSVTVSSDGRSFATAGTDNTVKIFDVVTFDLLAMLEPEVAPKCVCFVHGTGSSFPLLAVSSETDGRIMIFDGRGEQQIPMHTITTLHRKPVHLMAYNNAYDCVISADESGMLEYWQPSGAYEKPQNVFDMKSNTSLFEFKKAKSVPSSLTISPTGTQFATFSFPDRKVRVFDFATAKLYRTYDESITTISEMQQAGTLSAEPLEAVEFGRRIAVERELEHPSVRGRINVIFDESGHFILYGSILGTKVINTLANRVVKIYGREESFRPLNLALYQGQPDKKGVVTVQMAASENPLLAEAEARDAMLASTGSGKVRFYMFTNDDNISKSDRDVHNEKPRNLNAAKKAQEAAKQDSRMASAATIHTTMGDIHIRLFPQYAPKAVENFTVHSKNSYYNNIIFHRIIRKFMLQTGDPLGDGTGGESIWGREFEDEFTPELRHDKPYMVSMANAGPGTNASQFFITTEKTPWLDNKHTIFGRVVRGMDVVHLIENVKVWKEKPVEDVKIATAKGECRFFSLPAELRNTVYELVFTPGPIIKLCKLPRPGQHEEQSTISPPEQESSAPIIRFDKLVGNYSRFSGSQTKWENSISGIVLANKQAHREAVAYLYGSCTFTFSPTKTTLAFLREVSTKNLECVRFICLYRETKAAPDADTDQAHRDLYMADQGFANLCLQLVHKLPNVTSLEITLKLNGTPEDVVPDFSVHHLTYGAKQLTRMNWLEPLAVFSGLQNLRDVGFHLHKPAVETLVRYFRDSGFELTIPTPGGISLTSSQVRAFALDWAKWCAWLYRTMDKACQRLISGADTDKVWEEHLEMLDSYLRWCQDPWSNPEKYHPVLSRAPQV</sequence>
<accession>A0ACC3NAP2</accession>
<keyword evidence="2" id="KW-1185">Reference proteome</keyword>
<organism evidence="1 2">
    <name type="scientific">Vermiconidia calcicola</name>
    <dbReference type="NCBI Taxonomy" id="1690605"/>
    <lineage>
        <taxon>Eukaryota</taxon>
        <taxon>Fungi</taxon>
        <taxon>Dikarya</taxon>
        <taxon>Ascomycota</taxon>
        <taxon>Pezizomycotina</taxon>
        <taxon>Dothideomycetes</taxon>
        <taxon>Dothideomycetidae</taxon>
        <taxon>Mycosphaerellales</taxon>
        <taxon>Extremaceae</taxon>
        <taxon>Vermiconidia</taxon>
    </lineage>
</organism>
<keyword evidence="1" id="KW-0413">Isomerase</keyword>
<dbReference type="EC" id="5.2.1.8" evidence="1"/>
<comment type="caution">
    <text evidence="1">The sequence shown here is derived from an EMBL/GenBank/DDBJ whole genome shotgun (WGS) entry which is preliminary data.</text>
</comment>
<evidence type="ECO:0000313" key="1">
    <source>
        <dbReference type="EMBL" id="KAK3712608.1"/>
    </source>
</evidence>
<gene>
    <name evidence="1" type="primary">cyp15_2</name>
    <name evidence="1" type="ORF">LTR37_009051</name>
</gene>
<evidence type="ECO:0000313" key="2">
    <source>
        <dbReference type="Proteomes" id="UP001281147"/>
    </source>
</evidence>
<dbReference type="EMBL" id="JAUTXU010000069">
    <property type="protein sequence ID" value="KAK3712608.1"/>
    <property type="molecule type" value="Genomic_DNA"/>
</dbReference>
<protein>
    <submittedName>
        <fullName evidence="1">Peptidyl-prolyl cis-trans isomerase cyp15</fullName>
        <ecNumber evidence="1">5.2.1.8</ecNumber>
    </submittedName>
</protein>
<reference evidence="1" key="1">
    <citation type="submission" date="2023-07" db="EMBL/GenBank/DDBJ databases">
        <title>Black Yeasts Isolated from many extreme environments.</title>
        <authorList>
            <person name="Coleine C."/>
            <person name="Stajich J.E."/>
            <person name="Selbmann L."/>
        </authorList>
    </citation>
    <scope>NUCLEOTIDE SEQUENCE</scope>
    <source>
        <strain evidence="1">CCFEE 5714</strain>
    </source>
</reference>
<proteinExistence type="predicted"/>
<dbReference type="Proteomes" id="UP001281147">
    <property type="component" value="Unassembled WGS sequence"/>
</dbReference>
<name>A0ACC3NAP2_9PEZI</name>